<dbReference type="NCBIfam" id="TIGR01511">
    <property type="entry name" value="ATPase-IB1_Cu"/>
    <property type="match status" value="1"/>
</dbReference>
<proteinExistence type="inferred from homology"/>
<dbReference type="GO" id="GO:0005524">
    <property type="term" value="F:ATP binding"/>
    <property type="evidence" value="ECO:0007669"/>
    <property type="project" value="UniProtKB-UniRule"/>
</dbReference>
<dbReference type="FunFam" id="3.40.50.1000:FF:000144">
    <property type="entry name" value="copper-transporting ATPase 1 isoform X2"/>
    <property type="match status" value="1"/>
</dbReference>
<dbReference type="InterPro" id="IPR001757">
    <property type="entry name" value="P_typ_ATPase"/>
</dbReference>
<keyword evidence="7 18" id="KW-0479">Metal-binding</keyword>
<evidence type="ECO:0000256" key="9">
    <source>
        <dbReference type="ARBA" id="ARBA00022796"/>
    </source>
</evidence>
<evidence type="ECO:0000256" key="18">
    <source>
        <dbReference type="RuleBase" id="RU362081"/>
    </source>
</evidence>
<keyword evidence="4" id="KW-0813">Transport</keyword>
<gene>
    <name evidence="20" type="ORF">A2154_03350</name>
</gene>
<dbReference type="GO" id="GO:0055070">
    <property type="term" value="P:copper ion homeostasis"/>
    <property type="evidence" value="ECO:0007669"/>
    <property type="project" value="TreeGrafter"/>
</dbReference>
<dbReference type="Gene3D" id="2.70.150.10">
    <property type="entry name" value="Calcium-transporting ATPase, cytoplasmic transduction domain A"/>
    <property type="match status" value="1"/>
</dbReference>
<evidence type="ECO:0000313" key="21">
    <source>
        <dbReference type="Proteomes" id="UP000176854"/>
    </source>
</evidence>
<dbReference type="PANTHER" id="PTHR43520">
    <property type="entry name" value="ATP7, ISOFORM B"/>
    <property type="match status" value="1"/>
</dbReference>
<keyword evidence="14" id="KW-0406">Ion transport</keyword>
<keyword evidence="8 18" id="KW-0547">Nucleotide-binding</keyword>
<keyword evidence="6 18" id="KW-0812">Transmembrane</keyword>
<evidence type="ECO:0000256" key="8">
    <source>
        <dbReference type="ARBA" id="ARBA00022741"/>
    </source>
</evidence>
<dbReference type="InterPro" id="IPR036412">
    <property type="entry name" value="HAD-like_sf"/>
</dbReference>
<keyword evidence="11" id="KW-1278">Translocase</keyword>
<keyword evidence="9" id="KW-0187">Copper transport</keyword>
<evidence type="ECO:0000256" key="5">
    <source>
        <dbReference type="ARBA" id="ARBA00022475"/>
    </source>
</evidence>
<dbReference type="PRINTS" id="PR00943">
    <property type="entry name" value="CUATPASE"/>
</dbReference>
<keyword evidence="12 18" id="KW-1133">Transmembrane helix</keyword>
<dbReference type="Pfam" id="PF00122">
    <property type="entry name" value="E1-E2_ATPase"/>
    <property type="match status" value="1"/>
</dbReference>
<feature type="non-terminal residue" evidence="20">
    <location>
        <position position="1"/>
    </location>
</feature>
<evidence type="ECO:0000256" key="13">
    <source>
        <dbReference type="ARBA" id="ARBA00023008"/>
    </source>
</evidence>
<dbReference type="AlphaFoldDB" id="A0A1F5ZA53"/>
<feature type="transmembrane region" description="Helical" evidence="18">
    <location>
        <begin position="159"/>
        <end position="180"/>
    </location>
</feature>
<dbReference type="Gene3D" id="3.40.50.1000">
    <property type="entry name" value="HAD superfamily/HAD-like"/>
    <property type="match status" value="1"/>
</dbReference>
<accession>A0A1F5ZA53</accession>
<dbReference type="PROSITE" id="PS00154">
    <property type="entry name" value="ATPASE_E1_E2"/>
    <property type="match status" value="1"/>
</dbReference>
<evidence type="ECO:0000256" key="6">
    <source>
        <dbReference type="ARBA" id="ARBA00022692"/>
    </source>
</evidence>
<dbReference type="NCBIfam" id="TIGR01494">
    <property type="entry name" value="ATPase_P-type"/>
    <property type="match status" value="2"/>
</dbReference>
<evidence type="ECO:0000259" key="19">
    <source>
        <dbReference type="Pfam" id="PF00122"/>
    </source>
</evidence>
<evidence type="ECO:0000256" key="16">
    <source>
        <dbReference type="ARBA" id="ARBA00033239"/>
    </source>
</evidence>
<dbReference type="Pfam" id="PF00702">
    <property type="entry name" value="Hydrolase"/>
    <property type="match status" value="1"/>
</dbReference>
<keyword evidence="10 18" id="KW-0067">ATP-binding</keyword>
<dbReference type="GO" id="GO:0140581">
    <property type="term" value="F:P-type monovalent copper transporter activity"/>
    <property type="evidence" value="ECO:0007669"/>
    <property type="project" value="UniProtKB-EC"/>
</dbReference>
<evidence type="ECO:0000313" key="20">
    <source>
        <dbReference type="EMBL" id="OGG09047.1"/>
    </source>
</evidence>
<dbReference type="EC" id="7.2.2.8" evidence="3"/>
<dbReference type="SFLD" id="SFLDG00002">
    <property type="entry name" value="C1.7:_P-type_atpase_like"/>
    <property type="match status" value="1"/>
</dbReference>
<dbReference type="InterPro" id="IPR023298">
    <property type="entry name" value="ATPase_P-typ_TM_dom_sf"/>
</dbReference>
<evidence type="ECO:0000256" key="15">
    <source>
        <dbReference type="ARBA" id="ARBA00023136"/>
    </source>
</evidence>
<dbReference type="InterPro" id="IPR018303">
    <property type="entry name" value="ATPase_P-typ_P_site"/>
</dbReference>
<comment type="subcellular location">
    <subcellularLocation>
        <location evidence="1">Cell membrane</location>
        <topology evidence="1">Multi-pass membrane protein</topology>
    </subcellularLocation>
</comment>
<dbReference type="InterPro" id="IPR008250">
    <property type="entry name" value="ATPase_P-typ_transduc_dom_A_sf"/>
</dbReference>
<dbReference type="EMBL" id="MFJC01000029">
    <property type="protein sequence ID" value="OGG09047.1"/>
    <property type="molecule type" value="Genomic_DNA"/>
</dbReference>
<dbReference type="GO" id="GO:0005507">
    <property type="term" value="F:copper ion binding"/>
    <property type="evidence" value="ECO:0007669"/>
    <property type="project" value="TreeGrafter"/>
</dbReference>
<comment type="similarity">
    <text evidence="2 18">Belongs to the cation transport ATPase (P-type) (TC 3.A.3) family. Type IB subfamily.</text>
</comment>
<name>A0A1F5ZA53_9BACT</name>
<dbReference type="PRINTS" id="PR00119">
    <property type="entry name" value="CATATPASE"/>
</dbReference>
<dbReference type="InterPro" id="IPR027256">
    <property type="entry name" value="P-typ_ATPase_IB"/>
</dbReference>
<comment type="caution">
    <text evidence="20">The sequence shown here is derived from an EMBL/GenBank/DDBJ whole genome shotgun (WGS) entry which is preliminary data.</text>
</comment>
<dbReference type="GO" id="GO:0005886">
    <property type="term" value="C:plasma membrane"/>
    <property type="evidence" value="ECO:0007669"/>
    <property type="project" value="UniProtKB-SubCell"/>
</dbReference>
<dbReference type="SFLD" id="SFLDF00027">
    <property type="entry name" value="p-type_atpase"/>
    <property type="match status" value="1"/>
</dbReference>
<dbReference type="GO" id="GO:0043682">
    <property type="term" value="F:P-type divalent copper transporter activity"/>
    <property type="evidence" value="ECO:0007669"/>
    <property type="project" value="TreeGrafter"/>
</dbReference>
<dbReference type="InterPro" id="IPR023299">
    <property type="entry name" value="ATPase_P-typ_cyto_dom_N"/>
</dbReference>
<dbReference type="STRING" id="1798373.A2154_03350"/>
<evidence type="ECO:0000256" key="14">
    <source>
        <dbReference type="ARBA" id="ARBA00023065"/>
    </source>
</evidence>
<protein>
    <recommendedName>
        <fullName evidence="3">P-type Cu(+) transporter</fullName>
        <ecNumber evidence="3">7.2.2.8</ecNumber>
    </recommendedName>
    <alternativeName>
        <fullName evidence="16">Cu(+)-exporting ATPase</fullName>
    </alternativeName>
</protein>
<evidence type="ECO:0000256" key="11">
    <source>
        <dbReference type="ARBA" id="ARBA00022967"/>
    </source>
</evidence>
<dbReference type="FunFam" id="2.70.150.10:FF:000020">
    <property type="entry name" value="Copper-exporting P-type ATPase A"/>
    <property type="match status" value="1"/>
</dbReference>
<feature type="domain" description="P-type ATPase A" evidence="19">
    <location>
        <begin position="45"/>
        <end position="142"/>
    </location>
</feature>
<keyword evidence="5 18" id="KW-1003">Cell membrane</keyword>
<comment type="catalytic activity">
    <reaction evidence="17">
        <text>Cu(+)(in) + ATP + H2O = Cu(+)(out) + ADP + phosphate + H(+)</text>
        <dbReference type="Rhea" id="RHEA:25792"/>
        <dbReference type="ChEBI" id="CHEBI:15377"/>
        <dbReference type="ChEBI" id="CHEBI:15378"/>
        <dbReference type="ChEBI" id="CHEBI:30616"/>
        <dbReference type="ChEBI" id="CHEBI:43474"/>
        <dbReference type="ChEBI" id="CHEBI:49552"/>
        <dbReference type="ChEBI" id="CHEBI:456216"/>
        <dbReference type="EC" id="7.2.2.8"/>
    </reaction>
</comment>
<dbReference type="InterPro" id="IPR023214">
    <property type="entry name" value="HAD_sf"/>
</dbReference>
<feature type="transmembrane region" description="Helical" evidence="18">
    <location>
        <begin position="192"/>
        <end position="216"/>
    </location>
</feature>
<dbReference type="Proteomes" id="UP000176854">
    <property type="component" value="Unassembled WGS sequence"/>
</dbReference>
<evidence type="ECO:0000256" key="4">
    <source>
        <dbReference type="ARBA" id="ARBA00022448"/>
    </source>
</evidence>
<keyword evidence="15 18" id="KW-0472">Membrane</keyword>
<evidence type="ECO:0000256" key="3">
    <source>
        <dbReference type="ARBA" id="ARBA00012517"/>
    </source>
</evidence>
<evidence type="ECO:0000256" key="2">
    <source>
        <dbReference type="ARBA" id="ARBA00006024"/>
    </source>
</evidence>
<evidence type="ECO:0000256" key="10">
    <source>
        <dbReference type="ARBA" id="ARBA00022840"/>
    </source>
</evidence>
<evidence type="ECO:0000256" key="7">
    <source>
        <dbReference type="ARBA" id="ARBA00022723"/>
    </source>
</evidence>
<organism evidence="20 21">
    <name type="scientific">Candidatus Gottesmanbacteria bacterium RBG_16_43_7</name>
    <dbReference type="NCBI Taxonomy" id="1798373"/>
    <lineage>
        <taxon>Bacteria</taxon>
        <taxon>Candidatus Gottesmaniibacteriota</taxon>
    </lineage>
</organism>
<dbReference type="CDD" id="cd02094">
    <property type="entry name" value="P-type_ATPase_Cu-like"/>
    <property type="match status" value="1"/>
</dbReference>
<feature type="transmembrane region" description="Helical" evidence="18">
    <location>
        <begin position="6"/>
        <end position="25"/>
    </location>
</feature>
<dbReference type="GO" id="GO:0016887">
    <property type="term" value="F:ATP hydrolysis activity"/>
    <property type="evidence" value="ECO:0007669"/>
    <property type="project" value="InterPro"/>
</dbReference>
<evidence type="ECO:0000256" key="17">
    <source>
        <dbReference type="ARBA" id="ARBA00049289"/>
    </source>
</evidence>
<dbReference type="Gene3D" id="3.40.1110.10">
    <property type="entry name" value="Calcium-transporting ATPase, cytoplasmic domain N"/>
    <property type="match status" value="1"/>
</dbReference>
<dbReference type="PANTHER" id="PTHR43520:SF8">
    <property type="entry name" value="P-TYPE CU(+) TRANSPORTER"/>
    <property type="match status" value="1"/>
</dbReference>
<evidence type="ECO:0000256" key="1">
    <source>
        <dbReference type="ARBA" id="ARBA00004651"/>
    </source>
</evidence>
<sequence>TGMTPIMYFDTAAIIITLVLSGRYLEARAKAHTGDALKKLIGLGAKNAHVVRNDRETDIPISEVKPGDILRVKPGEKIPVDGIVTDGTSSINESMITGEAIPVDKRVEDQVIGATINTTGTFLFQAQKVGQDTVLSQIIDMVAQAQSTQAPVQRLADTVSAFFVPSVLILSVITFLTWLISGSFPLALSHTIAVLVIACPCAMGLATPTAVMVGVGRGAEKGILIKNAEKLETAYKTKTVIFDKTGTLTSGSPQVTDFKIMDNIEEVAQILKLPSKKGATADFIKYVIASVENLSEHPLAKAVVQYFQKPQLGQVTDFENLEGFGVKAKLNHLDVLIGNNKLFEKTRVLNSHGLINKAKLLEKQGKTIIYVALNHKHVAIIALQDTLKTEAKDAVSKLKKMGMQVWMITGDNETTANAIAQAAGISNVLADVLPQQKAAKVKELKSITLNKHYSASNHVAFIGDGINDAPALAASDIGIAMGTGTDVAIETAGITILNKDLGSVISAIKLSRVTMNIIKQNLFWAFGYNILLIPVAMGFLYPVFGITLNPALAAFAMAASSISVVTNSLRLKKVKI</sequence>
<dbReference type="SUPFAM" id="SSF81665">
    <property type="entry name" value="Calcium ATPase, transmembrane domain M"/>
    <property type="match status" value="1"/>
</dbReference>
<keyword evidence="13" id="KW-0186">Copper</keyword>
<dbReference type="InterPro" id="IPR059000">
    <property type="entry name" value="ATPase_P-type_domA"/>
</dbReference>
<dbReference type="SUPFAM" id="SSF81653">
    <property type="entry name" value="Calcium ATPase, transduction domain A"/>
    <property type="match status" value="1"/>
</dbReference>
<evidence type="ECO:0000256" key="12">
    <source>
        <dbReference type="ARBA" id="ARBA00022989"/>
    </source>
</evidence>
<feature type="transmembrane region" description="Helical" evidence="18">
    <location>
        <begin position="550"/>
        <end position="569"/>
    </location>
</feature>
<reference evidence="20 21" key="1">
    <citation type="journal article" date="2016" name="Nat. Commun.">
        <title>Thousands of microbial genomes shed light on interconnected biogeochemical processes in an aquifer system.</title>
        <authorList>
            <person name="Anantharaman K."/>
            <person name="Brown C.T."/>
            <person name="Hug L.A."/>
            <person name="Sharon I."/>
            <person name="Castelle C.J."/>
            <person name="Probst A.J."/>
            <person name="Thomas B.C."/>
            <person name="Singh A."/>
            <person name="Wilkins M.J."/>
            <person name="Karaoz U."/>
            <person name="Brodie E.L."/>
            <person name="Williams K.H."/>
            <person name="Hubbard S.S."/>
            <person name="Banfield J.F."/>
        </authorList>
    </citation>
    <scope>NUCLEOTIDE SEQUENCE [LARGE SCALE GENOMIC DNA]</scope>
</reference>
<feature type="transmembrane region" description="Helical" evidence="18">
    <location>
        <begin position="522"/>
        <end position="544"/>
    </location>
</feature>
<dbReference type="SFLD" id="SFLDS00003">
    <property type="entry name" value="Haloacid_Dehalogenase"/>
    <property type="match status" value="1"/>
</dbReference>
<dbReference type="InterPro" id="IPR044492">
    <property type="entry name" value="P_typ_ATPase_HD_dom"/>
</dbReference>
<dbReference type="NCBIfam" id="TIGR01525">
    <property type="entry name" value="ATPase-IB_hvy"/>
    <property type="match status" value="1"/>
</dbReference>
<dbReference type="SUPFAM" id="SSF56784">
    <property type="entry name" value="HAD-like"/>
    <property type="match status" value="1"/>
</dbReference>